<name>A0A0A9ADQ4_ARUDO</name>
<evidence type="ECO:0000313" key="2">
    <source>
        <dbReference type="EMBL" id="JAD49251.1"/>
    </source>
</evidence>
<reference evidence="2" key="1">
    <citation type="submission" date="2014-09" db="EMBL/GenBank/DDBJ databases">
        <authorList>
            <person name="Magalhaes I.L.F."/>
            <person name="Oliveira U."/>
            <person name="Santos F.R."/>
            <person name="Vidigal T.H.D.A."/>
            <person name="Brescovit A.D."/>
            <person name="Santos A.J."/>
        </authorList>
    </citation>
    <scope>NUCLEOTIDE SEQUENCE</scope>
    <source>
        <tissue evidence="2">Shoot tissue taken approximately 20 cm above the soil surface</tissue>
    </source>
</reference>
<evidence type="ECO:0000256" key="1">
    <source>
        <dbReference type="SAM" id="MobiDB-lite"/>
    </source>
</evidence>
<feature type="region of interest" description="Disordered" evidence="1">
    <location>
        <begin position="1"/>
        <end position="63"/>
    </location>
</feature>
<feature type="compositionally biased region" description="Basic and acidic residues" evidence="1">
    <location>
        <begin position="45"/>
        <end position="59"/>
    </location>
</feature>
<accession>A0A0A9ADQ4</accession>
<dbReference type="AlphaFoldDB" id="A0A0A9ADQ4"/>
<organism evidence="2">
    <name type="scientific">Arundo donax</name>
    <name type="common">Giant reed</name>
    <name type="synonym">Donax arundinaceus</name>
    <dbReference type="NCBI Taxonomy" id="35708"/>
    <lineage>
        <taxon>Eukaryota</taxon>
        <taxon>Viridiplantae</taxon>
        <taxon>Streptophyta</taxon>
        <taxon>Embryophyta</taxon>
        <taxon>Tracheophyta</taxon>
        <taxon>Spermatophyta</taxon>
        <taxon>Magnoliopsida</taxon>
        <taxon>Liliopsida</taxon>
        <taxon>Poales</taxon>
        <taxon>Poaceae</taxon>
        <taxon>PACMAD clade</taxon>
        <taxon>Arundinoideae</taxon>
        <taxon>Arundineae</taxon>
        <taxon>Arundo</taxon>
    </lineage>
</organism>
<feature type="compositionally biased region" description="Basic residues" evidence="1">
    <location>
        <begin position="1"/>
        <end position="10"/>
    </location>
</feature>
<sequence>MPGQLRRRRRAPDAAGVRPPVPPGVHRPVAPAPPDVPRVPDVADAEPHADAARRGHAAGDGEDVMTVGTDKVLACFSFFPS</sequence>
<dbReference type="EMBL" id="GBRH01248644">
    <property type="protein sequence ID" value="JAD49251.1"/>
    <property type="molecule type" value="Transcribed_RNA"/>
</dbReference>
<reference evidence="2" key="2">
    <citation type="journal article" date="2015" name="Data Brief">
        <title>Shoot transcriptome of the giant reed, Arundo donax.</title>
        <authorList>
            <person name="Barrero R.A."/>
            <person name="Guerrero F.D."/>
            <person name="Moolhuijzen P."/>
            <person name="Goolsby J.A."/>
            <person name="Tidwell J."/>
            <person name="Bellgard S.E."/>
            <person name="Bellgard M.I."/>
        </authorList>
    </citation>
    <scope>NUCLEOTIDE SEQUENCE</scope>
    <source>
        <tissue evidence="2">Shoot tissue taken approximately 20 cm above the soil surface</tissue>
    </source>
</reference>
<protein>
    <submittedName>
        <fullName evidence="2">Uncharacterized protein</fullName>
    </submittedName>
</protein>
<proteinExistence type="predicted"/>
<feature type="compositionally biased region" description="Pro residues" evidence="1">
    <location>
        <begin position="19"/>
        <end position="37"/>
    </location>
</feature>